<organism evidence="1 2">
    <name type="scientific">Eikenella corrodens ATCC 23834</name>
    <dbReference type="NCBI Taxonomy" id="546274"/>
    <lineage>
        <taxon>Bacteria</taxon>
        <taxon>Pseudomonadati</taxon>
        <taxon>Pseudomonadota</taxon>
        <taxon>Betaproteobacteria</taxon>
        <taxon>Neisseriales</taxon>
        <taxon>Neisseriaceae</taxon>
        <taxon>Eikenella</taxon>
    </lineage>
</organism>
<proteinExistence type="predicted"/>
<dbReference type="EMBL" id="ACEA01000060">
    <property type="protein sequence ID" value="EEG22743.1"/>
    <property type="molecule type" value="Genomic_DNA"/>
</dbReference>
<reference evidence="1 2" key="1">
    <citation type="submission" date="2009-01" db="EMBL/GenBank/DDBJ databases">
        <authorList>
            <person name="Fulton L."/>
            <person name="Clifton S."/>
            <person name="Chinwalla A.T."/>
            <person name="Mitreva M."/>
            <person name="Sodergren E."/>
            <person name="Weinstock G."/>
            <person name="Clifton S."/>
            <person name="Dooling D.J."/>
            <person name="Fulton B."/>
            <person name="Minx P."/>
            <person name="Pepin K.H."/>
            <person name="Johnson M."/>
            <person name="Bhonagiri V."/>
            <person name="Nash W.E."/>
            <person name="Mardis E.R."/>
            <person name="Wilson R.K."/>
        </authorList>
    </citation>
    <scope>NUCLEOTIDE SEQUENCE [LARGE SCALE GENOMIC DNA]</scope>
    <source>
        <strain evidence="1 2">ATCC 23834</strain>
    </source>
</reference>
<sequence length="40" mass="4730">MIGGKRHGLVFLGYLKTVRAILHYRNGRWLQWGWLSFQVA</sequence>
<protein>
    <submittedName>
        <fullName evidence="1">Uncharacterized protein</fullName>
    </submittedName>
</protein>
<comment type="caution">
    <text evidence="1">The sequence shown here is derived from an EMBL/GenBank/DDBJ whole genome shotgun (WGS) entry which is preliminary data.</text>
</comment>
<accession>C0DZ40</accession>
<evidence type="ECO:0000313" key="2">
    <source>
        <dbReference type="Proteomes" id="UP000005837"/>
    </source>
</evidence>
<dbReference type="HOGENOM" id="CLU_3288859_0_0_4"/>
<dbReference type="Proteomes" id="UP000005837">
    <property type="component" value="Unassembled WGS sequence"/>
</dbReference>
<gene>
    <name evidence="1" type="ORF">EIKCOROL_02657</name>
</gene>
<dbReference type="AlphaFoldDB" id="C0DZ40"/>
<name>C0DZ40_EIKCO</name>
<evidence type="ECO:0000313" key="1">
    <source>
        <dbReference type="EMBL" id="EEG22743.1"/>
    </source>
</evidence>